<dbReference type="AlphaFoldDB" id="A0A559IYG2"/>
<name>A0A559IYG2_9BACL</name>
<comment type="caution">
    <text evidence="1">The sequence shown here is derived from an EMBL/GenBank/DDBJ whole genome shotgun (WGS) entry which is preliminary data.</text>
</comment>
<reference evidence="1 2" key="1">
    <citation type="submission" date="2019-07" db="EMBL/GenBank/DDBJ databases">
        <authorList>
            <person name="Kim J."/>
        </authorList>
    </citation>
    <scope>NUCLEOTIDE SEQUENCE [LARGE SCALE GENOMIC DNA]</scope>
    <source>
        <strain evidence="1 2">N4</strain>
    </source>
</reference>
<dbReference type="RefSeq" id="WP_144988277.1">
    <property type="nucleotide sequence ID" value="NZ_VNJK01000001.1"/>
</dbReference>
<sequence length="133" mass="15546">MEQIKAVKTALGQIQGRDAIFLDDIQFNYQKNEVKLLGEFNGLLCSESNNDGFIGYELLFKKVYYFEMVELDVSLEMFNDLYNASSSFGEMLNTKILTDIKKVRDLELKQYIIYTYDDVFVIACQEFELTLKR</sequence>
<organism evidence="1 2">
    <name type="scientific">Paenibacillus agilis</name>
    <dbReference type="NCBI Taxonomy" id="3020863"/>
    <lineage>
        <taxon>Bacteria</taxon>
        <taxon>Bacillati</taxon>
        <taxon>Bacillota</taxon>
        <taxon>Bacilli</taxon>
        <taxon>Bacillales</taxon>
        <taxon>Paenibacillaceae</taxon>
        <taxon>Paenibacillus</taxon>
    </lineage>
</organism>
<dbReference type="EMBL" id="VNJK01000001">
    <property type="protein sequence ID" value="TVX92631.1"/>
    <property type="molecule type" value="Genomic_DNA"/>
</dbReference>
<keyword evidence="2" id="KW-1185">Reference proteome</keyword>
<proteinExistence type="predicted"/>
<dbReference type="OrthoDB" id="7065603at2"/>
<evidence type="ECO:0000313" key="2">
    <source>
        <dbReference type="Proteomes" id="UP000318102"/>
    </source>
</evidence>
<dbReference type="Proteomes" id="UP000318102">
    <property type="component" value="Unassembled WGS sequence"/>
</dbReference>
<accession>A0A559IYG2</accession>
<evidence type="ECO:0000313" key="1">
    <source>
        <dbReference type="EMBL" id="TVX92631.1"/>
    </source>
</evidence>
<gene>
    <name evidence="1" type="ORF">FPZ44_05965</name>
</gene>
<protein>
    <submittedName>
        <fullName evidence="1">Uncharacterized protein</fullName>
    </submittedName>
</protein>